<sequence>MAVLHSSRCSFGEESWQRGRGCRATRLRAGTVASMAVVRVRWRGALRWGLRRGGGTQSGELGAPVA</sequence>
<dbReference type="AlphaFoldDB" id="M8A360"/>
<protein>
    <submittedName>
        <fullName evidence="1">Uncharacterized protein</fullName>
    </submittedName>
</protein>
<reference evidence="1" key="1">
    <citation type="journal article" date="2013" name="Nature">
        <title>Draft genome of the wheat A-genome progenitor Triticum urartu.</title>
        <authorList>
            <person name="Ling H.Q."/>
            <person name="Zhao S."/>
            <person name="Liu D."/>
            <person name="Wang J."/>
            <person name="Sun H."/>
            <person name="Zhang C."/>
            <person name="Fan H."/>
            <person name="Li D."/>
            <person name="Dong L."/>
            <person name="Tao Y."/>
            <person name="Gao C."/>
            <person name="Wu H."/>
            <person name="Li Y."/>
            <person name="Cui Y."/>
            <person name="Guo X."/>
            <person name="Zheng S."/>
            <person name="Wang B."/>
            <person name="Yu K."/>
            <person name="Liang Q."/>
            <person name="Yang W."/>
            <person name="Lou X."/>
            <person name="Chen J."/>
            <person name="Feng M."/>
            <person name="Jian J."/>
            <person name="Zhang X."/>
            <person name="Luo G."/>
            <person name="Jiang Y."/>
            <person name="Liu J."/>
            <person name="Wang Z."/>
            <person name="Sha Y."/>
            <person name="Zhang B."/>
            <person name="Wu H."/>
            <person name="Tang D."/>
            <person name="Shen Q."/>
            <person name="Xue P."/>
            <person name="Zou S."/>
            <person name="Wang X."/>
            <person name="Liu X."/>
            <person name="Wang F."/>
            <person name="Yang Y."/>
            <person name="An X."/>
            <person name="Dong Z."/>
            <person name="Zhang K."/>
            <person name="Zhang X."/>
            <person name="Luo M.C."/>
            <person name="Dvorak J."/>
            <person name="Tong Y."/>
            <person name="Wang J."/>
            <person name="Yang H."/>
            <person name="Li Z."/>
            <person name="Wang D."/>
            <person name="Zhang A."/>
            <person name="Wang J."/>
        </authorList>
    </citation>
    <scope>NUCLEOTIDE SEQUENCE</scope>
</reference>
<organism evidence="1">
    <name type="scientific">Triticum urartu</name>
    <name type="common">Red wild einkorn</name>
    <name type="synonym">Crithodium urartu</name>
    <dbReference type="NCBI Taxonomy" id="4572"/>
    <lineage>
        <taxon>Eukaryota</taxon>
        <taxon>Viridiplantae</taxon>
        <taxon>Streptophyta</taxon>
        <taxon>Embryophyta</taxon>
        <taxon>Tracheophyta</taxon>
        <taxon>Spermatophyta</taxon>
        <taxon>Magnoliopsida</taxon>
        <taxon>Liliopsida</taxon>
        <taxon>Poales</taxon>
        <taxon>Poaceae</taxon>
        <taxon>BOP clade</taxon>
        <taxon>Pooideae</taxon>
        <taxon>Triticodae</taxon>
        <taxon>Triticeae</taxon>
        <taxon>Triticinae</taxon>
        <taxon>Triticum</taxon>
    </lineage>
</organism>
<evidence type="ECO:0000313" key="1">
    <source>
        <dbReference type="EMBL" id="EMS66416.1"/>
    </source>
</evidence>
<dbReference type="EMBL" id="KD032405">
    <property type="protein sequence ID" value="EMS66416.1"/>
    <property type="molecule type" value="Genomic_DNA"/>
</dbReference>
<proteinExistence type="predicted"/>
<name>M8A360_TRIUA</name>
<gene>
    <name evidence="1" type="ORF">TRIUR3_35440</name>
</gene>
<accession>M8A360</accession>